<name>D0LKZ7_HALO1</name>
<sequence>MSGSAKPIPEAARAAVAYLRDPATIRARAERVLRAGLGGQLSHFRVDLDRMDEVAAFVVEVTRAAYPDLAIPYHSRWGHFRVGDVDRVAEFDALLAALPAEEQGVARYDLAITSVLLDAGAGPSWRFAERESGASFARSEGLAVASFRAFVAGAFSSDAKAPLRADAHGLARMSAERLGRAFQVESGNPLVGLEGRTALLTRLAEATRAAPHLFPAAEDLPPRPGDLFRHLLAQAREGGGALPARAILAAVLEGLAPIWDSPNRIAGVPLGDVWAHPQAQPRSPEDIAAEPALATDMVPFHKLSQWLSYSLVEPLEAAGVRVEALDELTGLPEYRNGGLFVDLGVLALRSEAAHELEHPPSSELIVEWRALTVALLDRLGEAVRARLGMDRDALPLVKVLEGGTWRAGRIAAAERRESGAPPIRIDSDGTVF</sequence>
<reference evidence="1 2" key="1">
    <citation type="journal article" date="2010" name="Stand. Genomic Sci.">
        <title>Complete genome sequence of Haliangium ochraceum type strain (SMP-2).</title>
        <authorList>
            <consortium name="US DOE Joint Genome Institute (JGI-PGF)"/>
            <person name="Ivanova N."/>
            <person name="Daum C."/>
            <person name="Lang E."/>
            <person name="Abt B."/>
            <person name="Kopitz M."/>
            <person name="Saunders E."/>
            <person name="Lapidus A."/>
            <person name="Lucas S."/>
            <person name="Glavina Del Rio T."/>
            <person name="Nolan M."/>
            <person name="Tice H."/>
            <person name="Copeland A."/>
            <person name="Cheng J.F."/>
            <person name="Chen F."/>
            <person name="Bruce D."/>
            <person name="Goodwin L."/>
            <person name="Pitluck S."/>
            <person name="Mavromatis K."/>
            <person name="Pati A."/>
            <person name="Mikhailova N."/>
            <person name="Chen A."/>
            <person name="Palaniappan K."/>
            <person name="Land M."/>
            <person name="Hauser L."/>
            <person name="Chang Y.J."/>
            <person name="Jeffries C.D."/>
            <person name="Detter J.C."/>
            <person name="Brettin T."/>
            <person name="Rohde M."/>
            <person name="Goker M."/>
            <person name="Bristow J."/>
            <person name="Markowitz V."/>
            <person name="Eisen J.A."/>
            <person name="Hugenholtz P."/>
            <person name="Kyrpides N.C."/>
            <person name="Klenk H.P."/>
        </authorList>
    </citation>
    <scope>NUCLEOTIDE SEQUENCE [LARGE SCALE GENOMIC DNA]</scope>
    <source>
        <strain evidence="2">DSM 14365 / CIP 107738 / JCM 11303 / AJ 13395 / SMP-2</strain>
    </source>
</reference>
<proteinExistence type="predicted"/>
<dbReference type="AlphaFoldDB" id="D0LKZ7"/>
<dbReference type="HOGENOM" id="CLU_026445_1_0_7"/>
<dbReference type="RefSeq" id="WP_012829315.1">
    <property type="nucleotide sequence ID" value="NC_013440.1"/>
</dbReference>
<dbReference type="KEGG" id="hoh:Hoch_4220"/>
<keyword evidence="2" id="KW-1185">Reference proteome</keyword>
<dbReference type="EMBL" id="CP001804">
    <property type="protein sequence ID" value="ACY16717.1"/>
    <property type="molecule type" value="Genomic_DNA"/>
</dbReference>
<dbReference type="STRING" id="502025.Hoch_4220"/>
<dbReference type="Pfam" id="PF07958">
    <property type="entry name" value="DUF1688"/>
    <property type="match status" value="1"/>
</dbReference>
<dbReference type="PANTHER" id="PTHR31687">
    <property type="match status" value="1"/>
</dbReference>
<evidence type="ECO:0000313" key="2">
    <source>
        <dbReference type="Proteomes" id="UP000001880"/>
    </source>
</evidence>
<evidence type="ECO:0008006" key="3">
    <source>
        <dbReference type="Google" id="ProtNLM"/>
    </source>
</evidence>
<dbReference type="PANTHER" id="PTHR31687:SF3">
    <property type="entry name" value="PROTEIN URG3"/>
    <property type="match status" value="1"/>
</dbReference>
<dbReference type="InterPro" id="IPR012469">
    <property type="entry name" value="DUF1688"/>
</dbReference>
<evidence type="ECO:0000313" key="1">
    <source>
        <dbReference type="EMBL" id="ACY16717.1"/>
    </source>
</evidence>
<accession>D0LKZ7</accession>
<dbReference type="Proteomes" id="UP000001880">
    <property type="component" value="Chromosome"/>
</dbReference>
<gene>
    <name evidence="1" type="ordered locus">Hoch_4220</name>
</gene>
<organism evidence="1 2">
    <name type="scientific">Haliangium ochraceum (strain DSM 14365 / JCM 11303 / SMP-2)</name>
    <dbReference type="NCBI Taxonomy" id="502025"/>
    <lineage>
        <taxon>Bacteria</taxon>
        <taxon>Pseudomonadati</taxon>
        <taxon>Myxococcota</taxon>
        <taxon>Polyangia</taxon>
        <taxon>Haliangiales</taxon>
        <taxon>Kofleriaceae</taxon>
        <taxon>Haliangium</taxon>
    </lineage>
</organism>
<dbReference type="eggNOG" id="COG0807">
    <property type="taxonomic scope" value="Bacteria"/>
</dbReference>
<protein>
    <recommendedName>
        <fullName evidence="3">Uracil phosphoribosyltransferase</fullName>
    </recommendedName>
</protein>